<gene>
    <name evidence="1" type="ORF">CEXT_621071</name>
</gene>
<name>A0AAV4TQZ4_CAEEX</name>
<reference evidence="1 2" key="1">
    <citation type="submission" date="2021-06" db="EMBL/GenBank/DDBJ databases">
        <title>Caerostris extrusa draft genome.</title>
        <authorList>
            <person name="Kono N."/>
            <person name="Arakawa K."/>
        </authorList>
    </citation>
    <scope>NUCLEOTIDE SEQUENCE [LARGE SCALE GENOMIC DNA]</scope>
</reference>
<dbReference type="Proteomes" id="UP001054945">
    <property type="component" value="Unassembled WGS sequence"/>
</dbReference>
<sequence>MRNTNGRPISCQLPCIRFAYKTFWVNPDSENLGDLDSFTFVFMVLPIWEKDGVWVDPDSEKILGVLDSFTVVFMVLPIWRGST</sequence>
<evidence type="ECO:0000313" key="2">
    <source>
        <dbReference type="Proteomes" id="UP001054945"/>
    </source>
</evidence>
<evidence type="ECO:0000313" key="1">
    <source>
        <dbReference type="EMBL" id="GIY49003.1"/>
    </source>
</evidence>
<proteinExistence type="predicted"/>
<accession>A0AAV4TQZ4</accession>
<dbReference type="EMBL" id="BPLR01011784">
    <property type="protein sequence ID" value="GIY49003.1"/>
    <property type="molecule type" value="Genomic_DNA"/>
</dbReference>
<dbReference type="AlphaFoldDB" id="A0AAV4TQZ4"/>
<keyword evidence="2" id="KW-1185">Reference proteome</keyword>
<organism evidence="1 2">
    <name type="scientific">Caerostris extrusa</name>
    <name type="common">Bark spider</name>
    <name type="synonym">Caerostris bankana</name>
    <dbReference type="NCBI Taxonomy" id="172846"/>
    <lineage>
        <taxon>Eukaryota</taxon>
        <taxon>Metazoa</taxon>
        <taxon>Ecdysozoa</taxon>
        <taxon>Arthropoda</taxon>
        <taxon>Chelicerata</taxon>
        <taxon>Arachnida</taxon>
        <taxon>Araneae</taxon>
        <taxon>Araneomorphae</taxon>
        <taxon>Entelegynae</taxon>
        <taxon>Araneoidea</taxon>
        <taxon>Araneidae</taxon>
        <taxon>Caerostris</taxon>
    </lineage>
</organism>
<comment type="caution">
    <text evidence="1">The sequence shown here is derived from an EMBL/GenBank/DDBJ whole genome shotgun (WGS) entry which is preliminary data.</text>
</comment>
<protein>
    <submittedName>
        <fullName evidence="1">Uncharacterized protein</fullName>
    </submittedName>
</protein>